<proteinExistence type="predicted"/>
<evidence type="ECO:0000313" key="2">
    <source>
        <dbReference type="EMBL" id="EWS75245.1"/>
    </source>
</evidence>
<dbReference type="EMBL" id="GG662749">
    <property type="protein sequence ID" value="EWS75245.1"/>
    <property type="molecule type" value="Genomic_DNA"/>
</dbReference>
<organism evidence="2 3">
    <name type="scientific">Tetrahymena thermophila (strain SB210)</name>
    <dbReference type="NCBI Taxonomy" id="312017"/>
    <lineage>
        <taxon>Eukaryota</taxon>
        <taxon>Sar</taxon>
        <taxon>Alveolata</taxon>
        <taxon>Ciliophora</taxon>
        <taxon>Intramacronucleata</taxon>
        <taxon>Oligohymenophorea</taxon>
        <taxon>Hymenostomatida</taxon>
        <taxon>Tetrahymenina</taxon>
        <taxon>Tetrahymenidae</taxon>
        <taxon>Tetrahymena</taxon>
    </lineage>
</organism>
<dbReference type="InParanoid" id="W7X778"/>
<reference evidence="3" key="1">
    <citation type="journal article" date="2006" name="PLoS Biol.">
        <title>Macronuclear genome sequence of the ciliate Tetrahymena thermophila, a model eukaryote.</title>
        <authorList>
            <person name="Eisen J.A."/>
            <person name="Coyne R.S."/>
            <person name="Wu M."/>
            <person name="Wu D."/>
            <person name="Thiagarajan M."/>
            <person name="Wortman J.R."/>
            <person name="Badger J.H."/>
            <person name="Ren Q."/>
            <person name="Amedeo P."/>
            <person name="Jones K.M."/>
            <person name="Tallon L.J."/>
            <person name="Delcher A.L."/>
            <person name="Salzberg S.L."/>
            <person name="Silva J.C."/>
            <person name="Haas B.J."/>
            <person name="Majoros W.H."/>
            <person name="Farzad M."/>
            <person name="Carlton J.M."/>
            <person name="Smith R.K. Jr."/>
            <person name="Garg J."/>
            <person name="Pearlman R.E."/>
            <person name="Karrer K.M."/>
            <person name="Sun L."/>
            <person name="Manning G."/>
            <person name="Elde N.C."/>
            <person name="Turkewitz A.P."/>
            <person name="Asai D.J."/>
            <person name="Wilkes D.E."/>
            <person name="Wang Y."/>
            <person name="Cai H."/>
            <person name="Collins K."/>
            <person name="Stewart B.A."/>
            <person name="Lee S.R."/>
            <person name="Wilamowska K."/>
            <person name="Weinberg Z."/>
            <person name="Ruzzo W.L."/>
            <person name="Wloga D."/>
            <person name="Gaertig J."/>
            <person name="Frankel J."/>
            <person name="Tsao C.-C."/>
            <person name="Gorovsky M.A."/>
            <person name="Keeling P.J."/>
            <person name="Waller R.F."/>
            <person name="Patron N.J."/>
            <person name="Cherry J.M."/>
            <person name="Stover N.A."/>
            <person name="Krieger C.J."/>
            <person name="del Toro C."/>
            <person name="Ryder H.F."/>
            <person name="Williamson S.C."/>
            <person name="Barbeau R.A."/>
            <person name="Hamilton E.P."/>
            <person name="Orias E."/>
        </authorList>
    </citation>
    <scope>NUCLEOTIDE SEQUENCE [LARGE SCALE GENOMIC DNA]</scope>
    <source>
        <strain evidence="3">SB210</strain>
    </source>
</reference>
<keyword evidence="3" id="KW-1185">Reference proteome</keyword>
<accession>W7X778</accession>
<dbReference type="RefSeq" id="XP_012652236.1">
    <property type="nucleotide sequence ID" value="XM_012796782.1"/>
</dbReference>
<dbReference type="KEGG" id="tet:TTHERM_000085119"/>
<keyword evidence="1" id="KW-0472">Membrane</keyword>
<protein>
    <submittedName>
        <fullName evidence="2">Transmembrane protein, putative</fullName>
    </submittedName>
</protein>
<dbReference type="GeneID" id="24437182"/>
<gene>
    <name evidence="2" type="ORF">TTHERM_000085119</name>
</gene>
<evidence type="ECO:0000256" key="1">
    <source>
        <dbReference type="SAM" id="Phobius"/>
    </source>
</evidence>
<sequence>MKIIYGLFDQNQKIYKKSQFKYSNSNLKFSNQIKQKYYEMYMYLSIYLSYFWLRFICFILLELFFIFVSCVFNCFLSILSYILFIYFFNLFLIFIYFYLFLSFLQSLMLLFCSLGSQFKKYFYIRNKTQEKAFQSFLFFFFSVVNQILFLARRRILGLQQLSGGLDNQLLRGNSFAIFKIEFNQSIGMKYLYSINQQIINTSLQFVQPFNMNLVIRDISFILWSKM</sequence>
<keyword evidence="1 2" id="KW-0812">Transmembrane</keyword>
<feature type="transmembrane region" description="Helical" evidence="1">
    <location>
        <begin position="132"/>
        <end position="151"/>
    </location>
</feature>
<name>W7X778_TETTS</name>
<dbReference type="AlphaFoldDB" id="W7X778"/>
<keyword evidence="1" id="KW-1133">Transmembrane helix</keyword>
<dbReference type="Proteomes" id="UP000009168">
    <property type="component" value="Unassembled WGS sequence"/>
</dbReference>
<evidence type="ECO:0000313" key="3">
    <source>
        <dbReference type="Proteomes" id="UP000009168"/>
    </source>
</evidence>